<dbReference type="EMBL" id="JAIWYP010000009">
    <property type="protein sequence ID" value="KAH3776853.1"/>
    <property type="molecule type" value="Genomic_DNA"/>
</dbReference>
<evidence type="ECO:0000313" key="3">
    <source>
        <dbReference type="Proteomes" id="UP000828390"/>
    </source>
</evidence>
<comment type="caution">
    <text evidence="2">The sequence shown here is derived from an EMBL/GenBank/DDBJ whole genome shotgun (WGS) entry which is preliminary data.</text>
</comment>
<name>A0A9D4IMG3_DREPO</name>
<dbReference type="Proteomes" id="UP000828390">
    <property type="component" value="Unassembled WGS sequence"/>
</dbReference>
<protein>
    <submittedName>
        <fullName evidence="2">Uncharacterized protein</fullName>
    </submittedName>
</protein>
<evidence type="ECO:0000313" key="2">
    <source>
        <dbReference type="EMBL" id="KAH3776853.1"/>
    </source>
</evidence>
<reference evidence="2" key="1">
    <citation type="journal article" date="2019" name="bioRxiv">
        <title>The Genome of the Zebra Mussel, Dreissena polymorpha: A Resource for Invasive Species Research.</title>
        <authorList>
            <person name="McCartney M.A."/>
            <person name="Auch B."/>
            <person name="Kono T."/>
            <person name="Mallez S."/>
            <person name="Zhang Y."/>
            <person name="Obille A."/>
            <person name="Becker A."/>
            <person name="Abrahante J.E."/>
            <person name="Garbe J."/>
            <person name="Badalamenti J.P."/>
            <person name="Herman A."/>
            <person name="Mangelson H."/>
            <person name="Liachko I."/>
            <person name="Sullivan S."/>
            <person name="Sone E.D."/>
            <person name="Koren S."/>
            <person name="Silverstein K.A.T."/>
            <person name="Beckman K.B."/>
            <person name="Gohl D.M."/>
        </authorList>
    </citation>
    <scope>NUCLEOTIDE SEQUENCE</scope>
    <source>
        <strain evidence="2">Duluth1</strain>
        <tissue evidence="2">Whole animal</tissue>
    </source>
</reference>
<dbReference type="AlphaFoldDB" id="A0A9D4IMG3"/>
<sequence length="99" mass="11194">MAKIATQINANVCDTFQSVSQEKITFSDEASEATDLVEDIVENSRCESFDSTDSNNSNSGYSTVQSTKKRDVTNLSFSDNHEKKTKFAYKRITFDLYQK</sequence>
<keyword evidence="3" id="KW-1185">Reference proteome</keyword>
<proteinExistence type="predicted"/>
<reference evidence="2" key="2">
    <citation type="submission" date="2020-11" db="EMBL/GenBank/DDBJ databases">
        <authorList>
            <person name="McCartney M.A."/>
            <person name="Auch B."/>
            <person name="Kono T."/>
            <person name="Mallez S."/>
            <person name="Becker A."/>
            <person name="Gohl D.M."/>
            <person name="Silverstein K.A.T."/>
            <person name="Koren S."/>
            <person name="Bechman K.B."/>
            <person name="Herman A."/>
            <person name="Abrahante J.E."/>
            <person name="Garbe J."/>
        </authorList>
    </citation>
    <scope>NUCLEOTIDE SEQUENCE</scope>
    <source>
        <strain evidence="2">Duluth1</strain>
        <tissue evidence="2">Whole animal</tissue>
    </source>
</reference>
<accession>A0A9D4IMG3</accession>
<organism evidence="2 3">
    <name type="scientific">Dreissena polymorpha</name>
    <name type="common">Zebra mussel</name>
    <name type="synonym">Mytilus polymorpha</name>
    <dbReference type="NCBI Taxonomy" id="45954"/>
    <lineage>
        <taxon>Eukaryota</taxon>
        <taxon>Metazoa</taxon>
        <taxon>Spiralia</taxon>
        <taxon>Lophotrochozoa</taxon>
        <taxon>Mollusca</taxon>
        <taxon>Bivalvia</taxon>
        <taxon>Autobranchia</taxon>
        <taxon>Heteroconchia</taxon>
        <taxon>Euheterodonta</taxon>
        <taxon>Imparidentia</taxon>
        <taxon>Neoheterodontei</taxon>
        <taxon>Myida</taxon>
        <taxon>Dreissenoidea</taxon>
        <taxon>Dreissenidae</taxon>
        <taxon>Dreissena</taxon>
    </lineage>
</organism>
<evidence type="ECO:0000256" key="1">
    <source>
        <dbReference type="SAM" id="MobiDB-lite"/>
    </source>
</evidence>
<feature type="region of interest" description="Disordered" evidence="1">
    <location>
        <begin position="46"/>
        <end position="68"/>
    </location>
</feature>
<gene>
    <name evidence="2" type="ORF">DPMN_178287</name>
</gene>